<evidence type="ECO:0000256" key="1">
    <source>
        <dbReference type="ARBA" id="ARBA00007936"/>
    </source>
</evidence>
<dbReference type="InterPro" id="IPR002209">
    <property type="entry name" value="Fibroblast_GF_fam"/>
</dbReference>
<comment type="similarity">
    <text evidence="1">Belongs to the heparin-binding growth factors family.</text>
</comment>
<evidence type="ECO:0000313" key="3">
    <source>
        <dbReference type="Proteomes" id="UP000102282"/>
    </source>
</evidence>
<reference evidence="2 3" key="1">
    <citation type="journal article" date="2005" name="J. Virol.">
        <title>Complete genome sequence of the grouper iridovirus and comparison of genomic organization with those of other iridoviruses.</title>
        <authorList>
            <person name="Tsai C.T."/>
            <person name="Ting J.W."/>
            <person name="Wu M.H."/>
            <person name="Wu M.F."/>
            <person name="Guo I.C."/>
            <person name="Chang C.Y."/>
        </authorList>
    </citation>
    <scope>NUCLEOTIDE SEQUENCE [LARGE SCALE GENOMIC DNA]</scope>
</reference>
<dbReference type="Gene3D" id="2.80.10.50">
    <property type="match status" value="1"/>
</dbReference>
<organism evidence="2 3">
    <name type="scientific">Grouper iridovirus</name>
    <dbReference type="NCBI Taxonomy" id="127569"/>
    <lineage>
        <taxon>Viruses</taxon>
        <taxon>Varidnaviria</taxon>
        <taxon>Bamfordvirae</taxon>
        <taxon>Nucleocytoviricota</taxon>
        <taxon>Megaviricetes</taxon>
        <taxon>Pimascovirales</taxon>
        <taxon>Pimascovirales incertae sedis</taxon>
        <taxon>Iridoviridae</taxon>
        <taxon>Alphairidovirinae</taxon>
        <taxon>Ranavirus</taxon>
        <taxon>Ranavirus epinephelus1</taxon>
        <taxon>Singapore grouper iridovirus</taxon>
    </lineage>
</organism>
<name>Q5GAD7_9VIRU</name>
<gene>
    <name evidence="2" type="ORF">GIV79</name>
</gene>
<dbReference type="EMBL" id="AY666015">
    <property type="protein sequence ID" value="AAV91106.1"/>
    <property type="molecule type" value="Genomic_DNA"/>
</dbReference>
<dbReference type="PANTHER" id="PTHR11486">
    <property type="entry name" value="FIBROBLAST GROWTH FACTOR"/>
    <property type="match status" value="1"/>
</dbReference>
<dbReference type="InterPro" id="IPR056378">
    <property type="entry name" value="Let-756-like_FGF"/>
</dbReference>
<dbReference type="CDD" id="cd00058">
    <property type="entry name" value="beta-trefoil_FGF"/>
    <property type="match status" value="1"/>
</dbReference>
<protein>
    <submittedName>
        <fullName evidence="2">Fibroblast growth factor 10</fullName>
    </submittedName>
</protein>
<dbReference type="SMART" id="SM00442">
    <property type="entry name" value="FGF"/>
    <property type="match status" value="1"/>
</dbReference>
<evidence type="ECO:0000313" key="2">
    <source>
        <dbReference type="EMBL" id="AAV91106.1"/>
    </source>
</evidence>
<dbReference type="Proteomes" id="UP000102282">
    <property type="component" value="Genome"/>
</dbReference>
<dbReference type="InterPro" id="IPR008996">
    <property type="entry name" value="IL1/FGF"/>
</dbReference>
<dbReference type="GO" id="GO:0008083">
    <property type="term" value="F:growth factor activity"/>
    <property type="evidence" value="ECO:0007669"/>
    <property type="project" value="InterPro"/>
</dbReference>
<dbReference type="Pfam" id="PF00167">
    <property type="entry name" value="FGF"/>
    <property type="match status" value="1"/>
</dbReference>
<proteinExistence type="inferred from homology"/>
<sequence>MFAPFMLLVLLGLSEASQILYCKTTYMLTINGTVVGSTNIKETPTNKIVMAYQGTTVTIKSAIDNYYVCMYSGGTVYGRFGSLAADCEFTEHIDQKERGYKSYSSKHHKAPTGNRMYLAINRRGKVLNGQKALPPAPSTKWLILSGIENDTIAAGDIPFTVVGKT</sequence>
<accession>Q5GAD7</accession>
<dbReference type="SUPFAM" id="SSF50353">
    <property type="entry name" value="Cytokine"/>
    <property type="match status" value="1"/>
</dbReference>